<evidence type="ECO:0000256" key="7">
    <source>
        <dbReference type="ARBA" id="ARBA00032345"/>
    </source>
</evidence>
<dbReference type="PRINTS" id="PR00326">
    <property type="entry name" value="GTP1OBG"/>
</dbReference>
<dbReference type="InterPro" id="IPR027417">
    <property type="entry name" value="P-loop_NTPase"/>
</dbReference>
<keyword evidence="6" id="KW-0342">GTP-binding</keyword>
<evidence type="ECO:0000256" key="6">
    <source>
        <dbReference type="ARBA" id="ARBA00023134"/>
    </source>
</evidence>
<dbReference type="AlphaFoldDB" id="A0A3B1A1B1"/>
<dbReference type="InterPro" id="IPR003593">
    <property type="entry name" value="AAA+_ATPase"/>
</dbReference>
<dbReference type="InterPro" id="IPR016484">
    <property type="entry name" value="GTPase_Der"/>
</dbReference>
<keyword evidence="3" id="KW-0690">Ribosome biogenesis</keyword>
<dbReference type="NCBIfam" id="TIGR00231">
    <property type="entry name" value="small_GTP"/>
    <property type="match status" value="2"/>
</dbReference>
<dbReference type="PROSITE" id="PS51712">
    <property type="entry name" value="G_ENGA"/>
    <property type="match status" value="2"/>
</dbReference>
<evidence type="ECO:0000256" key="2">
    <source>
        <dbReference type="ARBA" id="ARBA00020953"/>
    </source>
</evidence>
<dbReference type="PIRSF" id="PIRSF006485">
    <property type="entry name" value="GTP-binding_EngA"/>
    <property type="match status" value="1"/>
</dbReference>
<dbReference type="FunFam" id="3.40.50.300:FF:000057">
    <property type="entry name" value="GTPase Der"/>
    <property type="match status" value="1"/>
</dbReference>
<accession>A0A3B1A1B1</accession>
<dbReference type="GO" id="GO:0043022">
    <property type="term" value="F:ribosome binding"/>
    <property type="evidence" value="ECO:0007669"/>
    <property type="project" value="TreeGrafter"/>
</dbReference>
<feature type="domain" description="EngA-type G" evidence="8">
    <location>
        <begin position="3"/>
        <end position="166"/>
    </location>
</feature>
<protein>
    <recommendedName>
        <fullName evidence="2">GTPase Der</fullName>
    </recommendedName>
    <alternativeName>
        <fullName evidence="7">GTP-binding protein EngA</fullName>
    </alternativeName>
</protein>
<organism evidence="9">
    <name type="scientific">hydrothermal vent metagenome</name>
    <dbReference type="NCBI Taxonomy" id="652676"/>
    <lineage>
        <taxon>unclassified sequences</taxon>
        <taxon>metagenomes</taxon>
        <taxon>ecological metagenomes</taxon>
    </lineage>
</organism>
<dbReference type="Gene3D" id="3.40.50.300">
    <property type="entry name" value="P-loop containing nucleotide triphosphate hydrolases"/>
    <property type="match status" value="2"/>
</dbReference>
<proteinExistence type="inferred from homology"/>
<dbReference type="SUPFAM" id="SSF52540">
    <property type="entry name" value="P-loop containing nucleoside triphosphate hydrolases"/>
    <property type="match status" value="2"/>
</dbReference>
<dbReference type="GO" id="GO:0005525">
    <property type="term" value="F:GTP binding"/>
    <property type="evidence" value="ECO:0007669"/>
    <property type="project" value="UniProtKB-KW"/>
</dbReference>
<dbReference type="InterPro" id="IPR015946">
    <property type="entry name" value="KH_dom-like_a/b"/>
</dbReference>
<keyword evidence="5" id="KW-0547">Nucleotide-binding</keyword>
<dbReference type="GO" id="GO:0042254">
    <property type="term" value="P:ribosome biogenesis"/>
    <property type="evidence" value="ECO:0007669"/>
    <property type="project" value="UniProtKB-KW"/>
</dbReference>
<dbReference type="InterPro" id="IPR032859">
    <property type="entry name" value="KH_dom-like"/>
</dbReference>
<comment type="similarity">
    <text evidence="1">Belongs to the TRAFAC class TrmE-Era-EngA-EngB-Septin-like GTPase superfamily. EngA (Der) GTPase family.</text>
</comment>
<dbReference type="FunFam" id="3.40.50.300:FF:000040">
    <property type="entry name" value="GTPase Der"/>
    <property type="match status" value="1"/>
</dbReference>
<evidence type="ECO:0000256" key="1">
    <source>
        <dbReference type="ARBA" id="ARBA00008279"/>
    </source>
</evidence>
<dbReference type="CDD" id="cd01895">
    <property type="entry name" value="EngA2"/>
    <property type="match status" value="1"/>
</dbReference>
<evidence type="ECO:0000256" key="4">
    <source>
        <dbReference type="ARBA" id="ARBA00022737"/>
    </source>
</evidence>
<dbReference type="CDD" id="cd01894">
    <property type="entry name" value="EngA1"/>
    <property type="match status" value="1"/>
</dbReference>
<dbReference type="InterPro" id="IPR006073">
    <property type="entry name" value="GTP-bd"/>
</dbReference>
<evidence type="ECO:0000256" key="5">
    <source>
        <dbReference type="ARBA" id="ARBA00022741"/>
    </source>
</evidence>
<dbReference type="PANTHER" id="PTHR43834:SF6">
    <property type="entry name" value="GTPASE DER"/>
    <property type="match status" value="1"/>
</dbReference>
<dbReference type="NCBIfam" id="TIGR03594">
    <property type="entry name" value="GTPase_EngA"/>
    <property type="match status" value="1"/>
</dbReference>
<dbReference type="InterPro" id="IPR005225">
    <property type="entry name" value="Small_GTP-bd"/>
</dbReference>
<evidence type="ECO:0000259" key="8">
    <source>
        <dbReference type="PROSITE" id="PS51712"/>
    </source>
</evidence>
<reference evidence="9" key="1">
    <citation type="submission" date="2018-06" db="EMBL/GenBank/DDBJ databases">
        <authorList>
            <person name="Zhirakovskaya E."/>
        </authorList>
    </citation>
    <scope>NUCLEOTIDE SEQUENCE</scope>
</reference>
<dbReference type="InterPro" id="IPR031166">
    <property type="entry name" value="G_ENGA"/>
</dbReference>
<name>A0A3B1A1B1_9ZZZZ</name>
<dbReference type="HAMAP" id="MF_00195">
    <property type="entry name" value="GTPase_Der"/>
    <property type="match status" value="1"/>
</dbReference>
<evidence type="ECO:0000313" key="9">
    <source>
        <dbReference type="EMBL" id="VAW93367.1"/>
    </source>
</evidence>
<sequence length="462" mass="51738">MKPVLVLVGRPNVGKSTLFNRLTKSRDALVADQPGLTRDRQYGEGLVGSLPYIIVDTGGLSGEGEGIDELMAQQSWEATLEADEVLFLVDATAGMTPQDEEIAKRLRNTEKKISVVVNKIDGRDPDIVSAEFYALGFEHLYTISSSHGRGVEKMMHAVLDSYQFNDIEEQDEEEKGIKVAIIGRPNVGKSTLVNRILGEERVVSFDLPGTTRDSIYLPFERDGQRYTLIDTAGVRRRSRVKEAIEKFSVIKTLKAIEDAHVVVMLLDAHEGITEQDASILGFVLDAGRGLVLAINKWDGLDQDDKTTIQRELDLKLPFITFAKLHRISALYGTGVGELYASINQSYQSATQHFATPLLTRLLSNIVEAHPPPLVRGRRIKLRYAHQGGQNPPLIIIHGNQTNDVPLQYKRYLINAFSKKLKLVGTPLQVIFRTGDNPYKNVKNKLTKHQIDKKRRLMKHVKR</sequence>
<dbReference type="Pfam" id="PF14714">
    <property type="entry name" value="KH_dom-like"/>
    <property type="match status" value="1"/>
</dbReference>
<dbReference type="PANTHER" id="PTHR43834">
    <property type="entry name" value="GTPASE DER"/>
    <property type="match status" value="1"/>
</dbReference>
<keyword evidence="4" id="KW-0677">Repeat</keyword>
<feature type="domain" description="EngA-type G" evidence="8">
    <location>
        <begin position="177"/>
        <end position="350"/>
    </location>
</feature>
<dbReference type="SMART" id="SM00382">
    <property type="entry name" value="AAA"/>
    <property type="match status" value="2"/>
</dbReference>
<evidence type="ECO:0000256" key="3">
    <source>
        <dbReference type="ARBA" id="ARBA00022517"/>
    </source>
</evidence>
<dbReference type="EMBL" id="UOFT01000033">
    <property type="protein sequence ID" value="VAW93367.1"/>
    <property type="molecule type" value="Genomic_DNA"/>
</dbReference>
<dbReference type="Gene3D" id="3.30.300.20">
    <property type="match status" value="1"/>
</dbReference>
<dbReference type="FunFam" id="3.30.300.20:FF:000004">
    <property type="entry name" value="GTPase Der"/>
    <property type="match status" value="1"/>
</dbReference>
<gene>
    <name evidence="9" type="ORF">MNBD_GAMMA23-2034</name>
</gene>
<dbReference type="Pfam" id="PF01926">
    <property type="entry name" value="MMR_HSR1"/>
    <property type="match status" value="2"/>
</dbReference>